<dbReference type="InterPro" id="IPR036291">
    <property type="entry name" value="NAD(P)-bd_dom_sf"/>
</dbReference>
<dbReference type="SUPFAM" id="SSF55347">
    <property type="entry name" value="Glyceraldehyde-3-phosphate dehydrogenase-like, C-terminal domain"/>
    <property type="match status" value="1"/>
</dbReference>
<sequence length="469" mass="51364">MTNLGTPGLRELESGPKRKQVLLLGAGYVARPTVDILSKAGVSVTVACRNLQTSLALIEGLPHTQAISLDVEDSTSLDNEVSQVDLVISLIPYVLHEKVVRSAIRTKKHVVTTSYASPTLLALDEECKQANITVLNEIGVDPGVDHLYAVKAVNDVHASGGKILSYESFAGGLPAPEASDNPLGYKFSWSARGVILSLQNPARYIEDGVLVEIPGDALMGSAKPVLIYPGYAFVTYPNRDSTIYREHYGIPEAQRLFRGTLRYQGYPEFAKALRDLGYLSQESEIFSQSPKPKTWADLSKAILGTNSAQESELIATTSSKLVGIGTKERIVSGFRWLGLFSNTPISDVSTPFDAVVCTLEERLKFEPGERDFVFLHHKFQIEHKDGQREVRTFTLAEYGDPKGYSAMARLVGVPCGVATLQVLDGKISKRGVFAPTTEDIAKPLRDTLEEHGIKMKETRDVRGQEQTIQ</sequence>
<keyword evidence="3" id="KW-0028">Amino-acid biosynthesis</keyword>
<evidence type="ECO:0000313" key="7">
    <source>
        <dbReference type="Proteomes" id="UP000696280"/>
    </source>
</evidence>
<evidence type="ECO:0000256" key="2">
    <source>
        <dbReference type="ARBA" id="ARBA00023002"/>
    </source>
</evidence>
<feature type="domain" description="Saccharopine dehydrogenase-like C-terminal" evidence="5">
    <location>
        <begin position="139"/>
        <end position="453"/>
    </location>
</feature>
<dbReference type="FunFam" id="3.30.360.10:FF:000008">
    <property type="entry name" value="Alpha-aminoadipic semialdehyde synthase, mitochondrial"/>
    <property type="match status" value="1"/>
</dbReference>
<gene>
    <name evidence="6" type="ORF">HYFRA_00013952</name>
</gene>
<reference evidence="6" key="1">
    <citation type="submission" date="2021-07" db="EMBL/GenBank/DDBJ databases">
        <authorList>
            <person name="Durling M."/>
        </authorList>
    </citation>
    <scope>NUCLEOTIDE SEQUENCE</scope>
</reference>
<dbReference type="GO" id="GO:0005737">
    <property type="term" value="C:cytoplasm"/>
    <property type="evidence" value="ECO:0007669"/>
    <property type="project" value="TreeGrafter"/>
</dbReference>
<keyword evidence="2" id="KW-0560">Oxidoreductase</keyword>
<accession>A0A9N9PP28</accession>
<keyword evidence="7" id="KW-1185">Reference proteome</keyword>
<evidence type="ECO:0000256" key="3">
    <source>
        <dbReference type="ARBA" id="ARBA00023154"/>
    </source>
</evidence>
<evidence type="ECO:0000259" key="4">
    <source>
        <dbReference type="Pfam" id="PF03435"/>
    </source>
</evidence>
<evidence type="ECO:0000259" key="5">
    <source>
        <dbReference type="Pfam" id="PF16653"/>
    </source>
</evidence>
<dbReference type="EMBL" id="CAJVRL010000112">
    <property type="protein sequence ID" value="CAG8961534.1"/>
    <property type="molecule type" value="Genomic_DNA"/>
</dbReference>
<dbReference type="Gene3D" id="1.10.1870.10">
    <property type="entry name" value="Domain 3, Saccharopine reductase"/>
    <property type="match status" value="1"/>
</dbReference>
<dbReference type="GO" id="GO:0019878">
    <property type="term" value="P:lysine biosynthetic process via aminoadipic acid"/>
    <property type="evidence" value="ECO:0007669"/>
    <property type="project" value="TreeGrafter"/>
</dbReference>
<evidence type="ECO:0000256" key="1">
    <source>
        <dbReference type="ARBA" id="ARBA00022857"/>
    </source>
</evidence>
<keyword evidence="1" id="KW-0521">NADP</keyword>
<dbReference type="FunFam" id="3.40.50.720:FF:000072">
    <property type="entry name" value="Saccharopine dehydrogenase [NADP(+), L-glutamate-forming]"/>
    <property type="match status" value="1"/>
</dbReference>
<dbReference type="Proteomes" id="UP000696280">
    <property type="component" value="Unassembled WGS sequence"/>
</dbReference>
<dbReference type="OrthoDB" id="10059875at2759"/>
<proteinExistence type="predicted"/>
<dbReference type="Pfam" id="PF16653">
    <property type="entry name" value="Sacchrp_dh_C"/>
    <property type="match status" value="1"/>
</dbReference>
<dbReference type="InterPro" id="IPR032095">
    <property type="entry name" value="Sacchrp_dh-like_C"/>
</dbReference>
<dbReference type="GO" id="GO:0004753">
    <property type="term" value="F:saccharopine dehydrogenase activity"/>
    <property type="evidence" value="ECO:0007669"/>
    <property type="project" value="TreeGrafter"/>
</dbReference>
<organism evidence="6 7">
    <name type="scientific">Hymenoscyphus fraxineus</name>
    <dbReference type="NCBI Taxonomy" id="746836"/>
    <lineage>
        <taxon>Eukaryota</taxon>
        <taxon>Fungi</taxon>
        <taxon>Dikarya</taxon>
        <taxon>Ascomycota</taxon>
        <taxon>Pezizomycotina</taxon>
        <taxon>Leotiomycetes</taxon>
        <taxon>Helotiales</taxon>
        <taxon>Helotiaceae</taxon>
        <taxon>Hymenoscyphus</taxon>
    </lineage>
</organism>
<dbReference type="Gene3D" id="3.40.50.720">
    <property type="entry name" value="NAD(P)-binding Rossmann-like Domain"/>
    <property type="match status" value="1"/>
</dbReference>
<comment type="caution">
    <text evidence="6">The sequence shown here is derived from an EMBL/GenBank/DDBJ whole genome shotgun (WGS) entry which is preliminary data.</text>
</comment>
<evidence type="ECO:0000313" key="6">
    <source>
        <dbReference type="EMBL" id="CAG8961534.1"/>
    </source>
</evidence>
<keyword evidence="3" id="KW-0457">Lysine biosynthesis</keyword>
<dbReference type="PANTHER" id="PTHR11133">
    <property type="entry name" value="SACCHAROPINE DEHYDROGENASE"/>
    <property type="match status" value="1"/>
</dbReference>
<dbReference type="InterPro" id="IPR051168">
    <property type="entry name" value="AASS"/>
</dbReference>
<dbReference type="InterPro" id="IPR005097">
    <property type="entry name" value="Sacchrp_dh_NADP-bd"/>
</dbReference>
<dbReference type="PANTHER" id="PTHR11133:SF22">
    <property type="entry name" value="ALPHA-AMINOADIPIC SEMIALDEHYDE SYNTHASE, MITOCHONDRIAL"/>
    <property type="match status" value="1"/>
</dbReference>
<dbReference type="AlphaFoldDB" id="A0A9N9PP28"/>
<name>A0A9N9PP28_9HELO</name>
<protein>
    <recommendedName>
        <fullName evidence="8">Saccharopine dehydrogenase</fullName>
    </recommendedName>
</protein>
<evidence type="ECO:0008006" key="8">
    <source>
        <dbReference type="Google" id="ProtNLM"/>
    </source>
</evidence>
<dbReference type="Gene3D" id="3.30.360.10">
    <property type="entry name" value="Dihydrodipicolinate Reductase, domain 2"/>
    <property type="match status" value="1"/>
</dbReference>
<feature type="domain" description="Saccharopine dehydrogenase NADP binding" evidence="4">
    <location>
        <begin position="21"/>
        <end position="135"/>
    </location>
</feature>
<dbReference type="Pfam" id="PF03435">
    <property type="entry name" value="Sacchrp_dh_NADP"/>
    <property type="match status" value="1"/>
</dbReference>
<dbReference type="SUPFAM" id="SSF51735">
    <property type="entry name" value="NAD(P)-binding Rossmann-fold domains"/>
    <property type="match status" value="1"/>
</dbReference>